<feature type="domain" description="Glycosyltransferase 2-like" evidence="1">
    <location>
        <begin position="287"/>
        <end position="394"/>
    </location>
</feature>
<dbReference type="Proteomes" id="UP000486760">
    <property type="component" value="Unassembled WGS sequence"/>
</dbReference>
<protein>
    <submittedName>
        <fullName evidence="2">Glycosyltransferase</fullName>
    </submittedName>
</protein>
<dbReference type="PANTHER" id="PTHR43685:SF11">
    <property type="entry name" value="GLYCOSYLTRANSFERASE TAGX-RELATED"/>
    <property type="match status" value="1"/>
</dbReference>
<dbReference type="EMBL" id="VTPY01000003">
    <property type="protein sequence ID" value="KAA0012905.1"/>
    <property type="molecule type" value="Genomic_DNA"/>
</dbReference>
<evidence type="ECO:0000313" key="3">
    <source>
        <dbReference type="Proteomes" id="UP000486760"/>
    </source>
</evidence>
<dbReference type="SUPFAM" id="SSF53448">
    <property type="entry name" value="Nucleotide-diphospho-sugar transferases"/>
    <property type="match status" value="2"/>
</dbReference>
<gene>
    <name evidence="2" type="ORF">F0A17_08215</name>
</gene>
<keyword evidence="3" id="KW-1185">Reference proteome</keyword>
<reference evidence="2 3" key="1">
    <citation type="submission" date="2019-08" db="EMBL/GenBank/DDBJ databases">
        <title>Bioinformatics analysis of the strain L3 and L5.</title>
        <authorList>
            <person name="Li X."/>
        </authorList>
    </citation>
    <scope>NUCLEOTIDE SEQUENCE [LARGE SCALE GENOMIC DNA]</scope>
    <source>
        <strain evidence="2 3">L5</strain>
    </source>
</reference>
<proteinExistence type="predicted"/>
<accession>A0A7V7KIQ2</accession>
<organism evidence="2 3">
    <name type="scientific">Billgrantia pellis</name>
    <dbReference type="NCBI Taxonomy" id="2606936"/>
    <lineage>
        <taxon>Bacteria</taxon>
        <taxon>Pseudomonadati</taxon>
        <taxon>Pseudomonadota</taxon>
        <taxon>Gammaproteobacteria</taxon>
        <taxon>Oceanospirillales</taxon>
        <taxon>Halomonadaceae</taxon>
        <taxon>Billgrantia</taxon>
    </lineage>
</organism>
<dbReference type="PANTHER" id="PTHR43685">
    <property type="entry name" value="GLYCOSYLTRANSFERASE"/>
    <property type="match status" value="1"/>
</dbReference>
<dbReference type="AlphaFoldDB" id="A0A7V7KIQ2"/>
<keyword evidence="2" id="KW-0808">Transferase</keyword>
<evidence type="ECO:0000259" key="1">
    <source>
        <dbReference type="Pfam" id="PF00535"/>
    </source>
</evidence>
<comment type="caution">
    <text evidence="2">The sequence shown here is derived from an EMBL/GenBank/DDBJ whole genome shotgun (WGS) entry which is preliminary data.</text>
</comment>
<dbReference type="Gene3D" id="3.90.550.10">
    <property type="entry name" value="Spore Coat Polysaccharide Biosynthesis Protein SpsA, Chain A"/>
    <property type="match status" value="2"/>
</dbReference>
<dbReference type="GO" id="GO:0016740">
    <property type="term" value="F:transferase activity"/>
    <property type="evidence" value="ECO:0007669"/>
    <property type="project" value="UniProtKB-KW"/>
</dbReference>
<dbReference type="RefSeq" id="WP_149327859.1">
    <property type="nucleotide sequence ID" value="NZ_VTPY01000003.1"/>
</dbReference>
<dbReference type="InterPro" id="IPR001173">
    <property type="entry name" value="Glyco_trans_2-like"/>
</dbReference>
<evidence type="ECO:0000313" key="2">
    <source>
        <dbReference type="EMBL" id="KAA0012905.1"/>
    </source>
</evidence>
<dbReference type="Pfam" id="PF00535">
    <property type="entry name" value="Glycos_transf_2"/>
    <property type="match status" value="2"/>
</dbReference>
<dbReference type="CDD" id="cd00761">
    <property type="entry name" value="Glyco_tranf_GTA_type"/>
    <property type="match status" value="1"/>
</dbReference>
<sequence>MNVFQPAISIIIPVYNGANYLAEAIDSALAQTWPAHEIIVIDDGSNDDGATRRVAERYGNRIRFLHRDNGGCGAALNTGIEAMTGDYFSWLSHDDLYMPDKLECQVRALAELENKETLLYGNYEVMDAGGKTLHVMKMQDLGSEAQLNTPLFPLTYGIIHGCTLLVARSLFERHGLFDECLKTTQDYDLWFRMLRHTPVHFIEHPLVRSRVHDEQGSRTLAQMQTEGDRLWERFVEEVTPEEGARMYGSHFRYLRHLESFLVATPYAKVAPLAGRRAREALAATLVSVVIPFRDRVEWTRQAVVSALAQSHDHLEVLLIDDGSTEDTSVLHDLAARDGRLHYVRQEPAGAAAARNRGVALARGAYVAFLDSDDLWQPEKIARQLQQLLDENRDFGHTDYQRIDEDGADQEIITTHHLTGCIYPALIGSCQIATPTVMARTDLLRQHPFPPGVRIGEDVITWIDLAEQHDVAALPEPLTKVRLSQHTTVHSLDKTELGLASILTAVLDHPHHRRHHVPILQLIEAVRRYELARHPAVPFDDPAPGSALPTRARWSYRLILARDLLRLGLHSLKREGPVVTWQRVQRWRHSRRG</sequence>
<name>A0A7V7KIQ2_9GAMM</name>
<dbReference type="InterPro" id="IPR029044">
    <property type="entry name" value="Nucleotide-diphossugar_trans"/>
</dbReference>
<dbReference type="InterPro" id="IPR050834">
    <property type="entry name" value="Glycosyltransf_2"/>
</dbReference>
<feature type="domain" description="Glycosyltransferase 2-like" evidence="1">
    <location>
        <begin position="9"/>
        <end position="113"/>
    </location>
</feature>